<dbReference type="EMBL" id="JADBEJ010000001">
    <property type="protein sequence ID" value="MBE1573095.1"/>
    <property type="molecule type" value="Genomic_DNA"/>
</dbReference>
<evidence type="ECO:0000313" key="2">
    <source>
        <dbReference type="Proteomes" id="UP000656548"/>
    </source>
</evidence>
<protein>
    <recommendedName>
        <fullName evidence="3">SMI1/KNR4 family protein</fullName>
    </recommendedName>
</protein>
<comment type="caution">
    <text evidence="1">The sequence shown here is derived from an EMBL/GenBank/DDBJ whole genome shotgun (WGS) entry which is preliminary data.</text>
</comment>
<dbReference type="Proteomes" id="UP000656548">
    <property type="component" value="Unassembled WGS sequence"/>
</dbReference>
<proteinExistence type="predicted"/>
<name>A0ABR9KXJ9_9PSEU</name>
<dbReference type="RefSeq" id="WP_192740994.1">
    <property type="nucleotide sequence ID" value="NZ_JADBEJ010000001.1"/>
</dbReference>
<accession>A0ABR9KXJ9</accession>
<reference evidence="1 2" key="1">
    <citation type="submission" date="2020-10" db="EMBL/GenBank/DDBJ databases">
        <title>Sequencing the genomes of 1000 actinobacteria strains.</title>
        <authorList>
            <person name="Klenk H.-P."/>
        </authorList>
    </citation>
    <scope>NUCLEOTIDE SEQUENCE [LARGE SCALE GENOMIC DNA]</scope>
    <source>
        <strain evidence="1 2">DSM 46661</strain>
    </source>
</reference>
<organism evidence="1 2">
    <name type="scientific">Amycolatopsis roodepoortensis</name>
    <dbReference type="NCBI Taxonomy" id="700274"/>
    <lineage>
        <taxon>Bacteria</taxon>
        <taxon>Bacillati</taxon>
        <taxon>Actinomycetota</taxon>
        <taxon>Actinomycetes</taxon>
        <taxon>Pseudonocardiales</taxon>
        <taxon>Pseudonocardiaceae</taxon>
        <taxon>Amycolatopsis</taxon>
    </lineage>
</organism>
<evidence type="ECO:0008006" key="3">
    <source>
        <dbReference type="Google" id="ProtNLM"/>
    </source>
</evidence>
<gene>
    <name evidence="1" type="ORF">H4W30_000124</name>
</gene>
<keyword evidence="2" id="KW-1185">Reference proteome</keyword>
<evidence type="ECO:0000313" key="1">
    <source>
        <dbReference type="EMBL" id="MBE1573095.1"/>
    </source>
</evidence>
<sequence length="175" mass="18570">MKFDGHGPDLRFWTQRMSFLSAEFERGFEARCGYPPGGNQVVLAYEAPGGSRLLADLGRATELVDFYAVVREVSLPDLGNGIFVHSAREVLAGLRGAMPTLLGGATEDSIIVFGSDGGGALFALSTSGRGVYRLRGGAVLAGTYDADQAEVATVAPDLRRFLDTVLAEVEGRVVE</sequence>